<dbReference type="PANTHER" id="PTHR33204">
    <property type="entry name" value="TRANSCRIPTIONAL REGULATOR, MARR FAMILY"/>
    <property type="match status" value="1"/>
</dbReference>
<keyword evidence="1" id="KW-0805">Transcription regulation</keyword>
<proteinExistence type="predicted"/>
<feature type="domain" description="HTH hxlR-type" evidence="4">
    <location>
        <begin position="9"/>
        <end position="106"/>
    </location>
</feature>
<dbReference type="InterPro" id="IPR036390">
    <property type="entry name" value="WH_DNA-bd_sf"/>
</dbReference>
<dbReference type="SUPFAM" id="SSF46785">
    <property type="entry name" value="Winged helix' DNA-binding domain"/>
    <property type="match status" value="2"/>
</dbReference>
<dbReference type="PANTHER" id="PTHR33204:SF18">
    <property type="entry name" value="TRANSCRIPTIONAL REGULATORY PROTEIN"/>
    <property type="match status" value="1"/>
</dbReference>
<evidence type="ECO:0000313" key="6">
    <source>
        <dbReference type="Proteomes" id="UP000253083"/>
    </source>
</evidence>
<keyword evidence="3" id="KW-0804">Transcription</keyword>
<name>A0A395JJM8_9GAMM</name>
<comment type="caution">
    <text evidence="5">The sequence shown here is derived from an EMBL/GenBank/DDBJ whole genome shotgun (WGS) entry which is preliminary data.</text>
</comment>
<dbReference type="InterPro" id="IPR002577">
    <property type="entry name" value="HTH_HxlR"/>
</dbReference>
<dbReference type="OrthoDB" id="9807069at2"/>
<dbReference type="Gene3D" id="1.10.10.10">
    <property type="entry name" value="Winged helix-like DNA-binding domain superfamily/Winged helix DNA-binding domain"/>
    <property type="match status" value="2"/>
</dbReference>
<dbReference type="GO" id="GO:0003677">
    <property type="term" value="F:DNA binding"/>
    <property type="evidence" value="ECO:0007669"/>
    <property type="project" value="UniProtKB-KW"/>
</dbReference>
<keyword evidence="6" id="KW-1185">Reference proteome</keyword>
<sequence>MTNQLILNEPIAAGLDVIGDRWTLLILREAFYGATRFEQFCHRVSISRATLTRRLNALIEKEILYRAPTKASSKRFEYKFTQRGLSLMSSSLLALQWEADWRQNNDRQHNVAQRLYHRVCGERLAPKPVCRACDTLVAFNDVSWLDMSEQLDNQLDTIRASNAKHRKRVVKSGKDEPDTDPGLASMVGDRWTILILIACFFGARKFDAFINQLNIPSSVLAERLKLLAEAKVLRRDPYQNNPVRYEYHLTDKGKSLFPFIMSLRQWVVENMLEASQVNNRLVHNPCGNPLTLDVVCAGCGQKPWPQDIEWKR</sequence>
<feature type="domain" description="HTH hxlR-type" evidence="4">
    <location>
        <begin position="176"/>
        <end position="275"/>
    </location>
</feature>
<protein>
    <submittedName>
        <fullName evidence="5">HxlR family transcriptional regulator</fullName>
    </submittedName>
</protein>
<evidence type="ECO:0000256" key="1">
    <source>
        <dbReference type="ARBA" id="ARBA00023015"/>
    </source>
</evidence>
<dbReference type="InParanoid" id="A0A395JJM8"/>
<dbReference type="Pfam" id="PF01638">
    <property type="entry name" value="HxlR"/>
    <property type="match status" value="2"/>
</dbReference>
<dbReference type="RefSeq" id="WP_113953557.1">
    <property type="nucleotide sequence ID" value="NZ_QNRT01000002.1"/>
</dbReference>
<dbReference type="Proteomes" id="UP000253083">
    <property type="component" value="Unassembled WGS sequence"/>
</dbReference>
<dbReference type="PROSITE" id="PS51118">
    <property type="entry name" value="HTH_HXLR"/>
    <property type="match status" value="2"/>
</dbReference>
<accession>A0A395JJM8</accession>
<keyword evidence="2" id="KW-0238">DNA-binding</keyword>
<evidence type="ECO:0000256" key="3">
    <source>
        <dbReference type="ARBA" id="ARBA00023163"/>
    </source>
</evidence>
<evidence type="ECO:0000313" key="5">
    <source>
        <dbReference type="EMBL" id="RBP50719.1"/>
    </source>
</evidence>
<organism evidence="5 6">
    <name type="scientific">Arenicella xantha</name>
    <dbReference type="NCBI Taxonomy" id="644221"/>
    <lineage>
        <taxon>Bacteria</taxon>
        <taxon>Pseudomonadati</taxon>
        <taxon>Pseudomonadota</taxon>
        <taxon>Gammaproteobacteria</taxon>
        <taxon>Arenicellales</taxon>
        <taxon>Arenicellaceae</taxon>
        <taxon>Arenicella</taxon>
    </lineage>
</organism>
<reference evidence="5 6" key="1">
    <citation type="submission" date="2018-06" db="EMBL/GenBank/DDBJ databases">
        <title>Genomic Encyclopedia of Type Strains, Phase IV (KMG-IV): sequencing the most valuable type-strain genomes for metagenomic binning, comparative biology and taxonomic classification.</title>
        <authorList>
            <person name="Goeker M."/>
        </authorList>
    </citation>
    <scope>NUCLEOTIDE SEQUENCE [LARGE SCALE GENOMIC DNA]</scope>
    <source>
        <strain evidence="5 6">DSM 24032</strain>
    </source>
</reference>
<gene>
    <name evidence="5" type="ORF">DFR28_102130</name>
</gene>
<evidence type="ECO:0000259" key="4">
    <source>
        <dbReference type="PROSITE" id="PS51118"/>
    </source>
</evidence>
<dbReference type="InterPro" id="IPR036388">
    <property type="entry name" value="WH-like_DNA-bd_sf"/>
</dbReference>
<evidence type="ECO:0000256" key="2">
    <source>
        <dbReference type="ARBA" id="ARBA00023125"/>
    </source>
</evidence>
<dbReference type="EMBL" id="QNRT01000002">
    <property type="protein sequence ID" value="RBP50719.1"/>
    <property type="molecule type" value="Genomic_DNA"/>
</dbReference>
<dbReference type="AlphaFoldDB" id="A0A395JJM8"/>